<keyword evidence="2" id="KW-1185">Reference proteome</keyword>
<proteinExistence type="predicted"/>
<dbReference type="Proteomes" id="UP001186974">
    <property type="component" value="Unassembled WGS sequence"/>
</dbReference>
<gene>
    <name evidence="1" type="ORF">LTS18_011353</name>
</gene>
<accession>A0ACC3D9S5</accession>
<organism evidence="1 2">
    <name type="scientific">Coniosporium uncinatum</name>
    <dbReference type="NCBI Taxonomy" id="93489"/>
    <lineage>
        <taxon>Eukaryota</taxon>
        <taxon>Fungi</taxon>
        <taxon>Dikarya</taxon>
        <taxon>Ascomycota</taxon>
        <taxon>Pezizomycotina</taxon>
        <taxon>Dothideomycetes</taxon>
        <taxon>Dothideomycetes incertae sedis</taxon>
        <taxon>Coniosporium</taxon>
    </lineage>
</organism>
<evidence type="ECO:0000313" key="1">
    <source>
        <dbReference type="EMBL" id="KAK3063963.1"/>
    </source>
</evidence>
<protein>
    <submittedName>
        <fullName evidence="1">Uncharacterized protein</fullName>
    </submittedName>
</protein>
<evidence type="ECO:0000313" key="2">
    <source>
        <dbReference type="Proteomes" id="UP001186974"/>
    </source>
</evidence>
<sequence length="230" mass="22980">MFSQTALLALLPALVSAHFQIEWPQARGFSEDNTVNGPCGGFPNAGAEGRTMWPIQGGPIQLNLEHTESRIQVNMALGNNPANTADAFNISLVPTFQERGPNDFCLSSVPVPEGLNITSGMNATLQVITNGDPDGGLYNCADITFTDQAVDTSSHCTNSTGIQVSANEGPANANGTESGDSSASGSASPSAGASSTGAAAAPSGSAGAATAVEVAGWMVGAAAIAAGLAL</sequence>
<comment type="caution">
    <text evidence="1">The sequence shown here is derived from an EMBL/GenBank/DDBJ whole genome shotgun (WGS) entry which is preliminary data.</text>
</comment>
<reference evidence="1" key="1">
    <citation type="submission" date="2024-09" db="EMBL/GenBank/DDBJ databases">
        <title>Black Yeasts Isolated from many extreme environments.</title>
        <authorList>
            <person name="Coleine C."/>
            <person name="Stajich J.E."/>
            <person name="Selbmann L."/>
        </authorList>
    </citation>
    <scope>NUCLEOTIDE SEQUENCE</scope>
    <source>
        <strain evidence="1">CCFEE 5737</strain>
    </source>
</reference>
<name>A0ACC3D9S5_9PEZI</name>
<dbReference type="EMBL" id="JAWDJW010006661">
    <property type="protein sequence ID" value="KAK3063963.1"/>
    <property type="molecule type" value="Genomic_DNA"/>
</dbReference>